<dbReference type="STRING" id="1848.SAMN05443637_11134"/>
<dbReference type="InterPro" id="IPR014748">
    <property type="entry name" value="Enoyl-CoA_hydra_C"/>
</dbReference>
<protein>
    <submittedName>
        <fullName evidence="2">2-(1,2-epoxy-1,2-dihydrophenyl)acetyl-CoA isomerase</fullName>
    </submittedName>
</protein>
<dbReference type="AlphaFoldDB" id="A0A1M6UVA1"/>
<evidence type="ECO:0000256" key="1">
    <source>
        <dbReference type="ARBA" id="ARBA00005254"/>
    </source>
</evidence>
<organism evidence="2 3">
    <name type="scientific">Pseudonocardia thermophila</name>
    <dbReference type="NCBI Taxonomy" id="1848"/>
    <lineage>
        <taxon>Bacteria</taxon>
        <taxon>Bacillati</taxon>
        <taxon>Actinomycetota</taxon>
        <taxon>Actinomycetes</taxon>
        <taxon>Pseudonocardiales</taxon>
        <taxon>Pseudonocardiaceae</taxon>
        <taxon>Pseudonocardia</taxon>
    </lineage>
</organism>
<sequence length="265" mass="28045">MTEEAHHIGYTVDGALARIELRRPDALNALIPDMGRELLAAVRRAAADDAVRAVLLTGAGRAFCAGADVKDERELTPEGHPDLTTRLREIYGPAVLAIRAAPKPVVAAVQGACAGLGVSFALACDITLAADDAYFLFAFVRVGLIPDGGLTAFLTERIGIARATRLCMLGEKLSAQQAYDWGLIAGVHPAAELRSAAEEVAQRLAAGPTVALGSMKQAFDAAAHRHLAAQIELEATLQQKQAPTRDYAEARAAFAEKRAPVFEGR</sequence>
<dbReference type="Gene3D" id="1.10.12.10">
    <property type="entry name" value="Lyase 2-enoyl-coa Hydratase, Chain A, domain 2"/>
    <property type="match status" value="1"/>
</dbReference>
<dbReference type="GO" id="GO:0016853">
    <property type="term" value="F:isomerase activity"/>
    <property type="evidence" value="ECO:0007669"/>
    <property type="project" value="UniProtKB-KW"/>
</dbReference>
<dbReference type="Gene3D" id="3.90.226.10">
    <property type="entry name" value="2-enoyl-CoA Hydratase, Chain A, domain 1"/>
    <property type="match status" value="1"/>
</dbReference>
<dbReference type="Pfam" id="PF00378">
    <property type="entry name" value="ECH_1"/>
    <property type="match status" value="1"/>
</dbReference>
<dbReference type="EMBL" id="FRAP01000011">
    <property type="protein sequence ID" value="SHK73119.1"/>
    <property type="molecule type" value="Genomic_DNA"/>
</dbReference>
<name>A0A1M6UVA1_PSETH</name>
<dbReference type="RefSeq" id="WP_200803921.1">
    <property type="nucleotide sequence ID" value="NZ_CALGVN010000022.1"/>
</dbReference>
<dbReference type="CDD" id="cd06558">
    <property type="entry name" value="crotonase-like"/>
    <property type="match status" value="1"/>
</dbReference>
<reference evidence="2 3" key="1">
    <citation type="submission" date="2016-11" db="EMBL/GenBank/DDBJ databases">
        <authorList>
            <person name="Jaros S."/>
            <person name="Januszkiewicz K."/>
            <person name="Wedrychowicz H."/>
        </authorList>
    </citation>
    <scope>NUCLEOTIDE SEQUENCE [LARGE SCALE GENOMIC DNA]</scope>
    <source>
        <strain evidence="2 3">DSM 43832</strain>
    </source>
</reference>
<proteinExistence type="inferred from homology"/>
<dbReference type="PANTHER" id="PTHR43459">
    <property type="entry name" value="ENOYL-COA HYDRATASE"/>
    <property type="match status" value="1"/>
</dbReference>
<keyword evidence="3" id="KW-1185">Reference proteome</keyword>
<dbReference type="InterPro" id="IPR001753">
    <property type="entry name" value="Enoyl-CoA_hydra/iso"/>
</dbReference>
<evidence type="ECO:0000313" key="3">
    <source>
        <dbReference type="Proteomes" id="UP000184363"/>
    </source>
</evidence>
<evidence type="ECO:0000313" key="2">
    <source>
        <dbReference type="EMBL" id="SHK73119.1"/>
    </source>
</evidence>
<dbReference type="PANTHER" id="PTHR43459:SF1">
    <property type="entry name" value="EG:BACN32G11.4 PROTEIN"/>
    <property type="match status" value="1"/>
</dbReference>
<accession>A0A1M6UVA1</accession>
<gene>
    <name evidence="2" type="ORF">SAMN05443637_11134</name>
</gene>
<keyword evidence="2" id="KW-0413">Isomerase</keyword>
<comment type="similarity">
    <text evidence="1">Belongs to the enoyl-CoA hydratase/isomerase family.</text>
</comment>
<dbReference type="Proteomes" id="UP000184363">
    <property type="component" value="Unassembled WGS sequence"/>
</dbReference>
<dbReference type="InterPro" id="IPR029045">
    <property type="entry name" value="ClpP/crotonase-like_dom_sf"/>
</dbReference>
<dbReference type="SUPFAM" id="SSF52096">
    <property type="entry name" value="ClpP/crotonase"/>
    <property type="match status" value="1"/>
</dbReference>